<keyword evidence="3" id="KW-1185">Reference proteome</keyword>
<dbReference type="EMBL" id="JAKLMC020000001">
    <property type="protein sequence ID" value="KAK5958763.1"/>
    <property type="molecule type" value="Genomic_DNA"/>
</dbReference>
<dbReference type="AlphaFoldDB" id="A0AAN8ETS6"/>
<sequence length="109" mass="11736">MSSNLSRASKDGKPETANQTNKNDGLLSNVPPDWLDNPEHTSLEEVDRLFDEVEAETKMTNLKLAANGTSESGGQDTGSKSSDGKVPARKKQKSVLLPRKPGGAKTNRE</sequence>
<feature type="compositionally biased region" description="Polar residues" evidence="1">
    <location>
        <begin position="67"/>
        <end position="81"/>
    </location>
</feature>
<feature type="region of interest" description="Disordered" evidence="1">
    <location>
        <begin position="60"/>
        <end position="109"/>
    </location>
</feature>
<organism evidence="2 3">
    <name type="scientific">Knufia fluminis</name>
    <dbReference type="NCBI Taxonomy" id="191047"/>
    <lineage>
        <taxon>Eukaryota</taxon>
        <taxon>Fungi</taxon>
        <taxon>Dikarya</taxon>
        <taxon>Ascomycota</taxon>
        <taxon>Pezizomycotina</taxon>
        <taxon>Eurotiomycetes</taxon>
        <taxon>Chaetothyriomycetidae</taxon>
        <taxon>Chaetothyriales</taxon>
        <taxon>Trichomeriaceae</taxon>
        <taxon>Knufia</taxon>
    </lineage>
</organism>
<feature type="region of interest" description="Disordered" evidence="1">
    <location>
        <begin position="1"/>
        <end position="43"/>
    </location>
</feature>
<accession>A0AAN8ETS6</accession>
<protein>
    <submittedName>
        <fullName evidence="2">Uncharacterized protein</fullName>
    </submittedName>
</protein>
<gene>
    <name evidence="2" type="ORF">OHC33_000606</name>
</gene>
<dbReference type="Proteomes" id="UP001316803">
    <property type="component" value="Unassembled WGS sequence"/>
</dbReference>
<evidence type="ECO:0000256" key="1">
    <source>
        <dbReference type="SAM" id="MobiDB-lite"/>
    </source>
</evidence>
<evidence type="ECO:0000313" key="2">
    <source>
        <dbReference type="EMBL" id="KAK5958763.1"/>
    </source>
</evidence>
<evidence type="ECO:0000313" key="3">
    <source>
        <dbReference type="Proteomes" id="UP001316803"/>
    </source>
</evidence>
<proteinExistence type="predicted"/>
<comment type="caution">
    <text evidence="2">The sequence shown here is derived from an EMBL/GenBank/DDBJ whole genome shotgun (WGS) entry which is preliminary data.</text>
</comment>
<reference evidence="2 3" key="1">
    <citation type="submission" date="2022-12" db="EMBL/GenBank/DDBJ databases">
        <title>Genomic features and morphological characterization of a novel Knufia sp. strain isolated from spacecraft assembly facility.</title>
        <authorList>
            <person name="Teixeira M."/>
            <person name="Chander A.M."/>
            <person name="Stajich J.E."/>
            <person name="Venkateswaran K."/>
        </authorList>
    </citation>
    <scope>NUCLEOTIDE SEQUENCE [LARGE SCALE GENOMIC DNA]</scope>
    <source>
        <strain evidence="2 3">FJI-L2-BK-P2</strain>
    </source>
</reference>
<name>A0AAN8ETS6_9EURO</name>